<dbReference type="EMBL" id="LAZR01000354">
    <property type="protein sequence ID" value="KKN72828.1"/>
    <property type="molecule type" value="Genomic_DNA"/>
</dbReference>
<dbReference type="Pfam" id="PF04492">
    <property type="entry name" value="Phage_rep_O"/>
    <property type="match status" value="1"/>
</dbReference>
<dbReference type="NCBIfam" id="TIGR01610">
    <property type="entry name" value="phage_O_Nterm"/>
    <property type="match status" value="1"/>
</dbReference>
<evidence type="ECO:0000259" key="1">
    <source>
        <dbReference type="Pfam" id="PF04492"/>
    </source>
</evidence>
<evidence type="ECO:0000313" key="2">
    <source>
        <dbReference type="EMBL" id="KKN72828.1"/>
    </source>
</evidence>
<proteinExistence type="predicted"/>
<protein>
    <recommendedName>
        <fullName evidence="1">Bacteriophage lambda Replication protein O N-terminal domain-containing protein</fullName>
    </recommendedName>
</protein>
<dbReference type="GO" id="GO:0006260">
    <property type="term" value="P:DNA replication"/>
    <property type="evidence" value="ECO:0007669"/>
    <property type="project" value="InterPro"/>
</dbReference>
<dbReference type="Gene3D" id="1.10.10.10">
    <property type="entry name" value="Winged helix-like DNA-binding domain superfamily/Winged helix DNA-binding domain"/>
    <property type="match status" value="1"/>
</dbReference>
<dbReference type="InterPro" id="IPR036388">
    <property type="entry name" value="WH-like_DNA-bd_sf"/>
</dbReference>
<name>A0A0F9W478_9ZZZZ</name>
<organism evidence="2">
    <name type="scientific">marine sediment metagenome</name>
    <dbReference type="NCBI Taxonomy" id="412755"/>
    <lineage>
        <taxon>unclassified sequences</taxon>
        <taxon>metagenomes</taxon>
        <taxon>ecological metagenomes</taxon>
    </lineage>
</organism>
<reference evidence="2" key="1">
    <citation type="journal article" date="2015" name="Nature">
        <title>Complex archaea that bridge the gap between prokaryotes and eukaryotes.</title>
        <authorList>
            <person name="Spang A."/>
            <person name="Saw J.H."/>
            <person name="Jorgensen S.L."/>
            <person name="Zaremba-Niedzwiedzka K."/>
            <person name="Martijn J."/>
            <person name="Lind A.E."/>
            <person name="van Eijk R."/>
            <person name="Schleper C."/>
            <person name="Guy L."/>
            <person name="Ettema T.J."/>
        </authorList>
    </citation>
    <scope>NUCLEOTIDE SEQUENCE</scope>
</reference>
<accession>A0A0F9W478</accession>
<sequence>MANPQRENGHIDIANEIAEQLAKTQLSGYESRVLWVLWRKTYGWHKRSDRISISQFSMGTGIARRHIHKTLQRLVDRNIVTKNSNKFITRWAFQKDYSKWKVVTKNSNKDKLVTENGTRVQKSVTRFVTDFGAHKRKLTKETKYTKESTITLSQINNLISQFPSNLQSLINEYTDIARLQNKTEKISLYRQKRLIDELLLLWQQYNTDNEIDKADYRKALKITINNQAPNINYVRKVIQGIVNKRSIRIKRGTR</sequence>
<comment type="caution">
    <text evidence="2">The sequence shown here is derived from an EMBL/GenBank/DDBJ whole genome shotgun (WGS) entry which is preliminary data.</text>
</comment>
<dbReference type="InterPro" id="IPR006497">
    <property type="entry name" value="Phage_lambda_VrpO_N"/>
</dbReference>
<feature type="domain" description="Bacteriophage lambda Replication protein O N-terminal" evidence="1">
    <location>
        <begin position="6"/>
        <end position="100"/>
    </location>
</feature>
<gene>
    <name evidence="2" type="ORF">LCGC14_0406830</name>
</gene>
<dbReference type="AlphaFoldDB" id="A0A0F9W478"/>